<keyword evidence="1" id="KW-0812">Transmembrane</keyword>
<dbReference type="EMBL" id="BMGJ01000006">
    <property type="protein sequence ID" value="GGD62949.1"/>
    <property type="molecule type" value="Genomic_DNA"/>
</dbReference>
<proteinExistence type="predicted"/>
<reference evidence="3" key="1">
    <citation type="journal article" date="2019" name="Int. J. Syst. Evol. Microbiol.">
        <title>The Global Catalogue of Microorganisms (GCM) 10K type strain sequencing project: providing services to taxonomists for standard genome sequencing and annotation.</title>
        <authorList>
            <consortium name="The Broad Institute Genomics Platform"/>
            <consortium name="The Broad Institute Genome Sequencing Center for Infectious Disease"/>
            <person name="Wu L."/>
            <person name="Ma J."/>
        </authorList>
    </citation>
    <scope>NUCLEOTIDE SEQUENCE [LARGE SCALE GENOMIC DNA]</scope>
    <source>
        <strain evidence="3">CGMCC 1.12923</strain>
    </source>
</reference>
<accession>A0ABQ1RBC2</accession>
<evidence type="ECO:0000313" key="2">
    <source>
        <dbReference type="EMBL" id="GGD62949.1"/>
    </source>
</evidence>
<name>A0ABQ1RBC2_9ALTE</name>
<keyword evidence="3" id="KW-1185">Reference proteome</keyword>
<sequence length="74" mass="8248">MTNLMFIKVLKMIMILGITLIIIGVFLHFSPAVQAMGVSGILLSAFFVAFGMILSLPTKIYLTFLLMKNESEKH</sequence>
<evidence type="ECO:0008006" key="4">
    <source>
        <dbReference type="Google" id="ProtNLM"/>
    </source>
</evidence>
<protein>
    <recommendedName>
        <fullName evidence="4">CTP synthetase</fullName>
    </recommendedName>
</protein>
<comment type="caution">
    <text evidence="2">The sequence shown here is derived from an EMBL/GenBank/DDBJ whole genome shotgun (WGS) entry which is preliminary data.</text>
</comment>
<evidence type="ECO:0000256" key="1">
    <source>
        <dbReference type="SAM" id="Phobius"/>
    </source>
</evidence>
<keyword evidence="1" id="KW-0472">Membrane</keyword>
<dbReference type="RefSeq" id="WP_099034288.1">
    <property type="nucleotide sequence ID" value="NZ_BMGJ01000006.1"/>
</dbReference>
<keyword evidence="1" id="KW-1133">Transmembrane helix</keyword>
<feature type="transmembrane region" description="Helical" evidence="1">
    <location>
        <begin position="45"/>
        <end position="67"/>
    </location>
</feature>
<gene>
    <name evidence="2" type="ORF">GCM10011357_17780</name>
</gene>
<organism evidence="2 3">
    <name type="scientific">Lacimicrobium alkaliphilum</name>
    <dbReference type="NCBI Taxonomy" id="1526571"/>
    <lineage>
        <taxon>Bacteria</taxon>
        <taxon>Pseudomonadati</taxon>
        <taxon>Pseudomonadota</taxon>
        <taxon>Gammaproteobacteria</taxon>
        <taxon>Alteromonadales</taxon>
        <taxon>Alteromonadaceae</taxon>
        <taxon>Lacimicrobium</taxon>
    </lineage>
</organism>
<evidence type="ECO:0000313" key="3">
    <source>
        <dbReference type="Proteomes" id="UP000614272"/>
    </source>
</evidence>
<dbReference type="Proteomes" id="UP000614272">
    <property type="component" value="Unassembled WGS sequence"/>
</dbReference>